<organism evidence="2 3">
    <name type="scientific">Paragonimus westermani</name>
    <dbReference type="NCBI Taxonomy" id="34504"/>
    <lineage>
        <taxon>Eukaryota</taxon>
        <taxon>Metazoa</taxon>
        <taxon>Spiralia</taxon>
        <taxon>Lophotrochozoa</taxon>
        <taxon>Platyhelminthes</taxon>
        <taxon>Trematoda</taxon>
        <taxon>Digenea</taxon>
        <taxon>Plagiorchiida</taxon>
        <taxon>Troglotremata</taxon>
        <taxon>Troglotrematidae</taxon>
        <taxon>Paragonimus</taxon>
    </lineage>
</organism>
<keyword evidence="1" id="KW-0812">Transmembrane</keyword>
<dbReference type="EMBL" id="QNGE01000458">
    <property type="protein sequence ID" value="KAA3680382.1"/>
    <property type="molecule type" value="Genomic_DNA"/>
</dbReference>
<dbReference type="Gene3D" id="1.20.1070.10">
    <property type="entry name" value="Rhodopsin 7-helix transmembrane proteins"/>
    <property type="match status" value="1"/>
</dbReference>
<comment type="caution">
    <text evidence="2">The sequence shown here is derived from an EMBL/GenBank/DDBJ whole genome shotgun (WGS) entry which is preliminary data.</text>
</comment>
<dbReference type="AlphaFoldDB" id="A0A5J4NYI8"/>
<sequence length="309" mass="34733">MRGTLHLVEVSLSVFGVIGNLIFLICLSKTASTSTQCARKVLFINIAQCVLDLLACSAYLPSALDLSKDYPSTFVCRIINTRVPFWIFINYRGFLNTYNALWQHTRIVYPFWSTVLNSPTGCTFILTLSSLMNILQSYAFTRLGDFANEPIAHCLPNCIDCQSGDQAGLNSLAVLCSTVYRFVLPIMIMMVTFDHLTEILSDCEGTVYQHLCKQLRVSALLDVKLYAITLLTHELLFLMNAFVLVTEFTLDSFPYKLACLVSLCYPVLCPCLSIGLRSVNYMPGIEAVLRPTDYQKLGKLAMMWRTTRS</sequence>
<evidence type="ECO:0000256" key="1">
    <source>
        <dbReference type="SAM" id="Phobius"/>
    </source>
</evidence>
<protein>
    <recommendedName>
        <fullName evidence="4">G-protein coupled receptors family 1 profile domain-containing protein</fullName>
    </recommendedName>
</protein>
<gene>
    <name evidence="2" type="ORF">DEA37_0012279</name>
</gene>
<feature type="transmembrane region" description="Helical" evidence="1">
    <location>
        <begin position="12"/>
        <end position="30"/>
    </location>
</feature>
<evidence type="ECO:0000313" key="3">
    <source>
        <dbReference type="Proteomes" id="UP000324629"/>
    </source>
</evidence>
<feature type="transmembrane region" description="Helical" evidence="1">
    <location>
        <begin position="42"/>
        <end position="60"/>
    </location>
</feature>
<keyword evidence="3" id="KW-1185">Reference proteome</keyword>
<proteinExistence type="predicted"/>
<keyword evidence="1" id="KW-1133">Transmembrane helix</keyword>
<evidence type="ECO:0000313" key="2">
    <source>
        <dbReference type="EMBL" id="KAA3680382.1"/>
    </source>
</evidence>
<keyword evidence="1" id="KW-0472">Membrane</keyword>
<dbReference type="Proteomes" id="UP000324629">
    <property type="component" value="Unassembled WGS sequence"/>
</dbReference>
<name>A0A5J4NYI8_9TREM</name>
<feature type="transmembrane region" description="Helical" evidence="1">
    <location>
        <begin position="111"/>
        <end position="135"/>
    </location>
</feature>
<accession>A0A5J4NYI8</accession>
<evidence type="ECO:0008006" key="4">
    <source>
        <dbReference type="Google" id="ProtNLM"/>
    </source>
</evidence>
<reference evidence="2 3" key="1">
    <citation type="journal article" date="2019" name="Gigascience">
        <title>Whole-genome sequence of the oriental lung fluke Paragonimus westermani.</title>
        <authorList>
            <person name="Oey H."/>
            <person name="Zakrzewski M."/>
            <person name="Narain K."/>
            <person name="Devi K.R."/>
            <person name="Agatsuma T."/>
            <person name="Nawaratna S."/>
            <person name="Gobert G.N."/>
            <person name="Jones M.K."/>
            <person name="Ragan M.A."/>
            <person name="McManus D.P."/>
            <person name="Krause L."/>
        </authorList>
    </citation>
    <scope>NUCLEOTIDE SEQUENCE [LARGE SCALE GENOMIC DNA]</scope>
    <source>
        <strain evidence="2 3">IND2009</strain>
    </source>
</reference>